<evidence type="ECO:0000313" key="2">
    <source>
        <dbReference type="EMBL" id="KJD34428.1"/>
    </source>
</evidence>
<dbReference type="OrthoDB" id="979566at2"/>
<keyword evidence="1" id="KW-0812">Transmembrane</keyword>
<evidence type="ECO:0000313" key="3">
    <source>
        <dbReference type="Proteomes" id="UP000032361"/>
    </source>
</evidence>
<comment type="caution">
    <text evidence="2">The sequence shown here is derived from an EMBL/GenBank/DDBJ whole genome shotgun (WGS) entry which is preliminary data.</text>
</comment>
<reference evidence="2 3" key="1">
    <citation type="journal article" date="2015" name="Antonie Van Leeuwenhoek">
        <title>Tamlana nanhaiensis sp. nov., isolated from surface seawater collected from the South China Sea.</title>
        <authorList>
            <person name="Liu X."/>
            <person name="Lai Q."/>
            <person name="Du Y."/>
            <person name="Li G."/>
            <person name="Sun F."/>
            <person name="Shao Z."/>
        </authorList>
    </citation>
    <scope>NUCLEOTIDE SEQUENCE [LARGE SCALE GENOMIC DNA]</scope>
    <source>
        <strain evidence="2 3">FHC16</strain>
    </source>
</reference>
<accession>A0A0D7W6U9</accession>
<dbReference type="PATRIC" id="fig|1382798.3.peg.226"/>
<dbReference type="AlphaFoldDB" id="A0A0D7W6U9"/>
<dbReference type="Proteomes" id="UP000032361">
    <property type="component" value="Unassembled WGS sequence"/>
</dbReference>
<feature type="transmembrane region" description="Helical" evidence="1">
    <location>
        <begin position="6"/>
        <end position="26"/>
    </location>
</feature>
<feature type="transmembrane region" description="Helical" evidence="1">
    <location>
        <begin position="171"/>
        <end position="193"/>
    </location>
</feature>
<gene>
    <name evidence="2" type="ORF">PK35_01115</name>
</gene>
<sequence>MTFYNKIKWILGILIVFVLIITTNLIDKNNFVRVRDSVETIYEDRLIAKDLIFEMLKSIQEKELAVLVSDSTFFKYRNETINDHLTTLVLRFDKTKLTKDEAEVFGNLKENVKLLIASEKSFVKTEKSNNVDMLKHISGLKENLNDLSKIQIDEGRRQMSISKRAVDTVELFTHIEIYFLIFLAVVVQVIIMYQPKDKEK</sequence>
<name>A0A0D7W6U9_9FLAO</name>
<dbReference type="STRING" id="1382798.PK35_01115"/>
<keyword evidence="1" id="KW-1133">Transmembrane helix</keyword>
<organism evidence="2 3">
    <name type="scientific">Neotamlana nanhaiensis</name>
    <dbReference type="NCBI Taxonomy" id="1382798"/>
    <lineage>
        <taxon>Bacteria</taxon>
        <taxon>Pseudomonadati</taxon>
        <taxon>Bacteroidota</taxon>
        <taxon>Flavobacteriia</taxon>
        <taxon>Flavobacteriales</taxon>
        <taxon>Flavobacteriaceae</taxon>
        <taxon>Neotamlana</taxon>
    </lineage>
</organism>
<proteinExistence type="predicted"/>
<dbReference type="EMBL" id="JTDV01000001">
    <property type="protein sequence ID" value="KJD34428.1"/>
    <property type="molecule type" value="Genomic_DNA"/>
</dbReference>
<keyword evidence="1" id="KW-0472">Membrane</keyword>
<evidence type="ECO:0000256" key="1">
    <source>
        <dbReference type="SAM" id="Phobius"/>
    </source>
</evidence>
<dbReference type="RefSeq" id="WP_044624811.1">
    <property type="nucleotide sequence ID" value="NZ_JTDV01000001.1"/>
</dbReference>
<protein>
    <submittedName>
        <fullName evidence="2">Chemotaxis protein</fullName>
    </submittedName>
</protein>
<keyword evidence="3" id="KW-1185">Reference proteome</keyword>